<dbReference type="GO" id="GO:0004535">
    <property type="term" value="F:poly(A)-specific ribonuclease activity"/>
    <property type="evidence" value="ECO:0007669"/>
    <property type="project" value="TreeGrafter"/>
</dbReference>
<dbReference type="InterPro" id="IPR038765">
    <property type="entry name" value="Papain-like_cys_pep_sf"/>
</dbReference>
<dbReference type="InterPro" id="IPR036322">
    <property type="entry name" value="WD40_repeat_dom_sf"/>
</dbReference>
<dbReference type="STRING" id="75743.A0A401PP98"/>
<keyword evidence="3" id="KW-1185">Reference proteome</keyword>
<dbReference type="OMA" id="WPSANSI"/>
<dbReference type="Pfam" id="PF20770">
    <property type="entry name" value="PAN2_N"/>
    <property type="match status" value="1"/>
</dbReference>
<reference evidence="2 3" key="1">
    <citation type="journal article" date="2018" name="Nat. Ecol. Evol.">
        <title>Shark genomes provide insights into elasmobranch evolution and the origin of vertebrates.</title>
        <authorList>
            <person name="Hara Y"/>
            <person name="Yamaguchi K"/>
            <person name="Onimaru K"/>
            <person name="Kadota M"/>
            <person name="Koyanagi M"/>
            <person name="Keeley SD"/>
            <person name="Tatsumi K"/>
            <person name="Tanaka K"/>
            <person name="Motone F"/>
            <person name="Kageyama Y"/>
            <person name="Nozu R"/>
            <person name="Adachi N"/>
            <person name="Nishimura O"/>
            <person name="Nakagawa R"/>
            <person name="Tanegashima C"/>
            <person name="Kiyatake I"/>
            <person name="Matsumoto R"/>
            <person name="Murakumo K"/>
            <person name="Nishida K"/>
            <person name="Terakita A"/>
            <person name="Kuratani S"/>
            <person name="Sato K"/>
            <person name="Hyodo S Kuraku.S."/>
        </authorList>
    </citation>
    <scope>NUCLEOTIDE SEQUENCE [LARGE SCALE GENOMIC DNA]</scope>
</reference>
<dbReference type="GO" id="GO:0000289">
    <property type="term" value="P:nuclear-transcribed mRNA poly(A) tail shortening"/>
    <property type="evidence" value="ECO:0007669"/>
    <property type="project" value="TreeGrafter"/>
</dbReference>
<dbReference type="OrthoDB" id="16516at2759"/>
<dbReference type="AlphaFoldDB" id="A0A401PP98"/>
<dbReference type="Pfam" id="PF13423">
    <property type="entry name" value="UCH_1"/>
    <property type="match status" value="2"/>
</dbReference>
<evidence type="ECO:0000313" key="2">
    <source>
        <dbReference type="EMBL" id="GCB74928.1"/>
    </source>
</evidence>
<dbReference type="InterPro" id="IPR015943">
    <property type="entry name" value="WD40/YVTN_repeat-like_dom_sf"/>
</dbReference>
<dbReference type="Gene3D" id="2.130.10.10">
    <property type="entry name" value="YVTN repeat-like/Quinoprotein amine dehydrogenase"/>
    <property type="match status" value="1"/>
</dbReference>
<dbReference type="PANTHER" id="PTHR15728:SF0">
    <property type="entry name" value="PAN2-PAN3 DEADENYLATION COMPLEX CATALYTIC SUBUNIT PAN2"/>
    <property type="match status" value="1"/>
</dbReference>
<name>A0A401PP98_SCYTO</name>
<dbReference type="InterPro" id="IPR050785">
    <property type="entry name" value="PAN2-PAN3_catalytic_subunit"/>
</dbReference>
<dbReference type="EMBL" id="BFAA01013616">
    <property type="protein sequence ID" value="GCB74928.1"/>
    <property type="molecule type" value="Genomic_DNA"/>
</dbReference>
<dbReference type="PROSITE" id="PS50235">
    <property type="entry name" value="USP_3"/>
    <property type="match status" value="1"/>
</dbReference>
<dbReference type="InterPro" id="IPR028881">
    <property type="entry name" value="PAN2_UCH_dom"/>
</dbReference>
<evidence type="ECO:0000259" key="1">
    <source>
        <dbReference type="PROSITE" id="PS50235"/>
    </source>
</evidence>
<protein>
    <recommendedName>
        <fullName evidence="1">USP domain-containing protein</fullName>
    </recommendedName>
</protein>
<accession>A0A401PP98</accession>
<organism evidence="2 3">
    <name type="scientific">Scyliorhinus torazame</name>
    <name type="common">Cloudy catshark</name>
    <name type="synonym">Catulus torazame</name>
    <dbReference type="NCBI Taxonomy" id="75743"/>
    <lineage>
        <taxon>Eukaryota</taxon>
        <taxon>Metazoa</taxon>
        <taxon>Chordata</taxon>
        <taxon>Craniata</taxon>
        <taxon>Vertebrata</taxon>
        <taxon>Chondrichthyes</taxon>
        <taxon>Elasmobranchii</taxon>
        <taxon>Galeomorphii</taxon>
        <taxon>Galeoidea</taxon>
        <taxon>Carcharhiniformes</taxon>
        <taxon>Scyliorhinidae</taxon>
        <taxon>Scyliorhinus</taxon>
    </lineage>
</organism>
<dbReference type="InterPro" id="IPR028889">
    <property type="entry name" value="USP"/>
</dbReference>
<feature type="domain" description="USP" evidence="1">
    <location>
        <begin position="523"/>
        <end position="738"/>
    </location>
</feature>
<sequence length="738" mass="82840">MNFDGLDSGLGEYSSSLHPGIDPSLDSSIEHSLDPSLLQNVELEADGVQLDGMSVSGPESVHLVEGMYSELHRVVAEVGVPVTASHFDLQDELLWVGNHGGHATSFFGPTMERYSSFQVNATDDIRHIQSIESGVLFLNKNNLKCFTRGGLIMFDYVMDEAEDMHSLLLTDNNSVLLGGLQNHVIEVDLNAVQGNEKYTVEVPGVTIMRQSNRFFFCGHTSGKVSLRDLRSFKVEHEFDAYSGSLSDFDVHGNLLVTCGFSNRMNGLSCDRFLMVYDLRMMRAISPLQVHVDPLFLRFIPTYTSRLAIISQSGQCQFCEPTGLASPADIFHINTVGQLVMTFDVSSSKQALVFGDSGGCVHLWADSPDATFNAYSRETEFPMPCMVDTLPHLDWNDDLLPLSLIPVPLITESLLSDWPTANCSVTPRRAPLVDLEILRTMKKVGFIGYAPNPKTKLRNQVPYKLKEMDAEFDSYNQIPESPIGREEEPHLYMVPKKYRKVTIKYSKLGLEDFDFKHYNKTLFAGLEPHIPNAYCNCMIQVLYLLEPIRCHVQNHLCQKEFCLGCELGFLFHMLDLSRGDPCQSHCWFQVTYSTMEDQNHASVNNLVPDTFGSSGESVIGKLFGCEVENCSTCRCGKETVRVSSSLLFTLQYPDMNSADKTIRQYEFAEVLKRSICLEQNTQAWCENCEKYQPTVSMFVLGKCAAIKELAYFPGAVYTMIIALWSNIMRGVKAILDERE</sequence>
<evidence type="ECO:0000313" key="3">
    <source>
        <dbReference type="Proteomes" id="UP000288216"/>
    </source>
</evidence>
<dbReference type="Gene3D" id="3.90.70.10">
    <property type="entry name" value="Cysteine proteinases"/>
    <property type="match status" value="1"/>
</dbReference>
<dbReference type="InterPro" id="IPR048841">
    <property type="entry name" value="PAN2_N"/>
</dbReference>
<dbReference type="GO" id="GO:0031251">
    <property type="term" value="C:PAN complex"/>
    <property type="evidence" value="ECO:0007669"/>
    <property type="project" value="TreeGrafter"/>
</dbReference>
<gene>
    <name evidence="2" type="ORF">scyTo_0018919</name>
</gene>
<dbReference type="SUPFAM" id="SSF54001">
    <property type="entry name" value="Cysteine proteinases"/>
    <property type="match status" value="1"/>
</dbReference>
<dbReference type="PANTHER" id="PTHR15728">
    <property type="entry name" value="DEADENYLATION COMPLEX CATALYTIC SUBUNIT PAN2"/>
    <property type="match status" value="1"/>
</dbReference>
<proteinExistence type="predicted"/>
<dbReference type="GO" id="GO:0000932">
    <property type="term" value="C:P-body"/>
    <property type="evidence" value="ECO:0007669"/>
    <property type="project" value="TreeGrafter"/>
</dbReference>
<comment type="caution">
    <text evidence="2">The sequence shown here is derived from an EMBL/GenBank/DDBJ whole genome shotgun (WGS) entry which is preliminary data.</text>
</comment>
<dbReference type="FunFam" id="2.130.10.10:FF:000059">
    <property type="entry name" value="PAN2-PAN3 deadenylation complex catalytic subunit PAN2"/>
    <property type="match status" value="1"/>
</dbReference>
<dbReference type="Proteomes" id="UP000288216">
    <property type="component" value="Unassembled WGS sequence"/>
</dbReference>
<dbReference type="SUPFAM" id="SSF50978">
    <property type="entry name" value="WD40 repeat-like"/>
    <property type="match status" value="1"/>
</dbReference>